<dbReference type="Proteomes" id="UP000250572">
    <property type="component" value="Unassembled WGS sequence"/>
</dbReference>
<gene>
    <name evidence="8" type="ORF">CCH79_00009129</name>
</gene>
<reference evidence="8 9" key="1">
    <citation type="journal article" date="2018" name="G3 (Bethesda)">
        <title>A High-Quality Reference Genome for the Invasive Mosquitofish Gambusia affinis Using a Chicago Library.</title>
        <authorList>
            <person name="Hoffberg S.L."/>
            <person name="Troendle N.J."/>
            <person name="Glenn T.C."/>
            <person name="Mahmud O."/>
            <person name="Louha S."/>
            <person name="Chalopin D."/>
            <person name="Bennetzen J.L."/>
            <person name="Mauricio R."/>
        </authorList>
    </citation>
    <scope>NUCLEOTIDE SEQUENCE [LARGE SCALE GENOMIC DNA]</scope>
    <source>
        <strain evidence="8">NE01/NJP1002.9</strain>
        <tissue evidence="8">Muscle</tissue>
    </source>
</reference>
<dbReference type="Pfam" id="PF00400">
    <property type="entry name" value="WD40"/>
    <property type="match status" value="1"/>
</dbReference>
<dbReference type="PROSITE" id="PS50835">
    <property type="entry name" value="IG_LIKE"/>
    <property type="match status" value="1"/>
</dbReference>
<evidence type="ECO:0000313" key="8">
    <source>
        <dbReference type="EMBL" id="PWA15941.1"/>
    </source>
</evidence>
<dbReference type="InterPro" id="IPR050630">
    <property type="entry name" value="WD_repeat_EMAP"/>
</dbReference>
<evidence type="ECO:0000259" key="7">
    <source>
        <dbReference type="PROSITE" id="PS50835"/>
    </source>
</evidence>
<dbReference type="InterPro" id="IPR015943">
    <property type="entry name" value="WD40/YVTN_repeat-like_dom_sf"/>
</dbReference>
<name>A0A315UZ01_GAMAF</name>
<dbReference type="InterPro" id="IPR001680">
    <property type="entry name" value="WD40_rpt"/>
</dbReference>
<keyword evidence="2" id="KW-0853">WD repeat</keyword>
<dbReference type="EMBL" id="NHOQ01002573">
    <property type="protein sequence ID" value="PWA15941.1"/>
    <property type="molecule type" value="Genomic_DNA"/>
</dbReference>
<keyword evidence="4" id="KW-0966">Cell projection</keyword>
<comment type="subcellular location">
    <subcellularLocation>
        <location evidence="1">Cell projection</location>
        <location evidence="1">Cilium</location>
    </subcellularLocation>
</comment>
<feature type="compositionally biased region" description="Polar residues" evidence="6">
    <location>
        <begin position="91"/>
        <end position="112"/>
    </location>
</feature>
<sequence length="1034" mass="117141">MYCMLEWRRGGLAFSTTYTRLVRKSSAFAGSLLENTVKPKKKRISLEDQPWGFGGEELPQNSRLTVLIRRPFSMFFFSSNLENVGGAPSLLASSEPTEQPTVTSAKEQQNSEDAGEEENVQTTYDMSKMPGQSQVYTATQDTLFSKEGERPPMHVLSLERVFGMNPVLPIYSLQDSNQLIFVYASAHVGIIFNHTLNSQHILQGHSFPISCMCVSEDRRWIATVDRGPRNMVIIWDSYSGIPVNTLFECHPGSSVAAVGFSSDTKYLATLGNAEFQSVLIWDWTSKEQKCLSHAELNPKHGFQDHIIFNPNDSTQLLSGSKTHMLIYKWDSEGLEYFALNLKKATPATDPDVFAQLTTDPSKSIPFADLCLSRSVFHWKKPQVLKAVGSSIMVWDIGKNLVEEQTQSFGRIKTIHIQQEAITVLTITDTYIVTGDMQGNIRFYDENFLLVSWYTDFNQDPVVYISFSKELPTETNEDDYFLEVDPLIIRNFIISTINAKIIHLNTQTGVIQNVLQNDYDPLHALTCHPFQPAVAFGNLQGMLRLWDYNCKAIIGNRIFETEKHIQCITFDPKGLFLAVAFRTGAVYILDATTLQNTPAEIFNCIKDSIHLITFSHDSQYLATADAGRAVSLFRNQGYKDSSSRWSFVGRYRSHYKPIQDLLFGVQLYNAKPRLLSLGLDRQLVEYDLEKSESNTLLLLSMKRIEQSAVPRCMTWYPFLNPEEFLLVASDNYKMKLFNSTTTMCRKTLLGPTYGSPIGKIAVLPKSTTSKTKLRHLAFITDDKLGLQILPLDGNPYKSSALICHPTGVSTFSCSYDGKFVFTAGGSDSSALSWKRAGRSSRLEWRGHGAFLFTHQGWKRRQEMEDFFFYCQIRHQGSDMMKRIEVSTKIPLSEVPFLMRALGHFPTEQEIEDMFNEIKFSRYAETGKYVTDIDLEDFIKLYINHRPAFGLSSEELVQAFNVLGKKNVIRNPIILKSEMIKFLQARVEEHSLGSVIPERISVELFTHQILGLPLGIKQRIRTSTPDGVEEQPASKS</sequence>
<evidence type="ECO:0000256" key="3">
    <source>
        <dbReference type="ARBA" id="ARBA00022737"/>
    </source>
</evidence>
<keyword evidence="3" id="KW-0677">Repeat</keyword>
<dbReference type="AlphaFoldDB" id="A0A315UZ01"/>
<comment type="caution">
    <text evidence="8">The sequence shown here is derived from an EMBL/GenBank/DDBJ whole genome shotgun (WGS) entry which is preliminary data.</text>
</comment>
<evidence type="ECO:0000313" key="9">
    <source>
        <dbReference type="Proteomes" id="UP000250572"/>
    </source>
</evidence>
<dbReference type="GO" id="GO:0036126">
    <property type="term" value="C:sperm flagellum"/>
    <property type="evidence" value="ECO:0007669"/>
    <property type="project" value="TreeGrafter"/>
</dbReference>
<keyword evidence="9" id="KW-1185">Reference proteome</keyword>
<proteinExistence type="predicted"/>
<dbReference type="SUPFAM" id="SSF50978">
    <property type="entry name" value="WD40 repeat-like"/>
    <property type="match status" value="1"/>
</dbReference>
<protein>
    <recommendedName>
        <fullName evidence="5">Cilia- and flagella-associated protein 251</fullName>
    </recommendedName>
</protein>
<dbReference type="SUPFAM" id="SSF50998">
    <property type="entry name" value="Quinoprotein alcohol dehydrogenase-like"/>
    <property type="match status" value="1"/>
</dbReference>
<evidence type="ECO:0000256" key="6">
    <source>
        <dbReference type="SAM" id="MobiDB-lite"/>
    </source>
</evidence>
<dbReference type="STRING" id="33528.ENSGAFP00000001508"/>
<dbReference type="Gene3D" id="1.10.238.10">
    <property type="entry name" value="EF-hand"/>
    <property type="match status" value="1"/>
</dbReference>
<evidence type="ECO:0000256" key="5">
    <source>
        <dbReference type="ARBA" id="ARBA00040994"/>
    </source>
</evidence>
<dbReference type="InterPro" id="IPR011992">
    <property type="entry name" value="EF-hand-dom_pair"/>
</dbReference>
<accession>A0A315UZ01</accession>
<evidence type="ECO:0000256" key="2">
    <source>
        <dbReference type="ARBA" id="ARBA00022574"/>
    </source>
</evidence>
<dbReference type="PANTHER" id="PTHR13720:SF13">
    <property type="entry name" value="CILIA- AND FLAGELLA-ASSOCIATED PROTEIN 251"/>
    <property type="match status" value="1"/>
</dbReference>
<dbReference type="Gene3D" id="2.130.10.10">
    <property type="entry name" value="YVTN repeat-like/Quinoprotein amine dehydrogenase"/>
    <property type="match status" value="2"/>
</dbReference>
<dbReference type="SMART" id="SM00320">
    <property type="entry name" value="WD40"/>
    <property type="match status" value="8"/>
</dbReference>
<dbReference type="InterPro" id="IPR007110">
    <property type="entry name" value="Ig-like_dom"/>
</dbReference>
<dbReference type="PANTHER" id="PTHR13720">
    <property type="entry name" value="WD-40 REPEAT PROTEIN"/>
    <property type="match status" value="1"/>
</dbReference>
<feature type="domain" description="Ig-like" evidence="7">
    <location>
        <begin position="763"/>
        <end position="885"/>
    </location>
</feature>
<dbReference type="SUPFAM" id="SSF47473">
    <property type="entry name" value="EF-hand"/>
    <property type="match status" value="1"/>
</dbReference>
<organism evidence="8 9">
    <name type="scientific">Gambusia affinis</name>
    <name type="common">Western mosquitofish</name>
    <name type="synonym">Heterandria affinis</name>
    <dbReference type="NCBI Taxonomy" id="33528"/>
    <lineage>
        <taxon>Eukaryota</taxon>
        <taxon>Metazoa</taxon>
        <taxon>Chordata</taxon>
        <taxon>Craniata</taxon>
        <taxon>Vertebrata</taxon>
        <taxon>Euteleostomi</taxon>
        <taxon>Actinopterygii</taxon>
        <taxon>Neopterygii</taxon>
        <taxon>Teleostei</taxon>
        <taxon>Neoteleostei</taxon>
        <taxon>Acanthomorphata</taxon>
        <taxon>Ovalentaria</taxon>
        <taxon>Atherinomorphae</taxon>
        <taxon>Cyprinodontiformes</taxon>
        <taxon>Poeciliidae</taxon>
        <taxon>Poeciliinae</taxon>
        <taxon>Gambusia</taxon>
    </lineage>
</organism>
<evidence type="ECO:0000256" key="4">
    <source>
        <dbReference type="ARBA" id="ARBA00023273"/>
    </source>
</evidence>
<dbReference type="InterPro" id="IPR036322">
    <property type="entry name" value="WD40_repeat_dom_sf"/>
</dbReference>
<feature type="region of interest" description="Disordered" evidence="6">
    <location>
        <begin position="88"/>
        <end position="119"/>
    </location>
</feature>
<dbReference type="InterPro" id="IPR011047">
    <property type="entry name" value="Quinoprotein_ADH-like_sf"/>
</dbReference>
<evidence type="ECO:0000256" key="1">
    <source>
        <dbReference type="ARBA" id="ARBA00004138"/>
    </source>
</evidence>